<dbReference type="PANTHER" id="PTHR46031">
    <property type="match status" value="1"/>
</dbReference>
<evidence type="ECO:0000313" key="6">
    <source>
        <dbReference type="EMBL" id="RZC26586.1"/>
    </source>
</evidence>
<reference evidence="6 7" key="1">
    <citation type="submission" date="2018-09" db="EMBL/GenBank/DDBJ databases">
        <title>A high-quality reference genome of wild soybean provides a powerful tool to mine soybean genomes.</title>
        <authorList>
            <person name="Xie M."/>
            <person name="Chung C.Y.L."/>
            <person name="Li M.-W."/>
            <person name="Wong F.-L."/>
            <person name="Chan T.-F."/>
            <person name="Lam H.-M."/>
        </authorList>
    </citation>
    <scope>NUCLEOTIDE SEQUENCE [LARGE SCALE GENOMIC DNA]</scope>
    <source>
        <strain evidence="7">cv. W05</strain>
        <tissue evidence="6">Hypocotyl of etiolated seedlings</tissue>
    </source>
</reference>
<keyword evidence="7" id="KW-1185">Reference proteome</keyword>
<dbReference type="PANTHER" id="PTHR46031:SF37">
    <property type="entry name" value="DRBM DOMAIN-CONTAINING PROTEIN"/>
    <property type="match status" value="1"/>
</dbReference>
<evidence type="ECO:0000256" key="3">
    <source>
        <dbReference type="PROSITE-ProRule" id="PRU00266"/>
    </source>
</evidence>
<dbReference type="Gramene" id="XM_028360468.1">
    <property type="protein sequence ID" value="XP_028216269.1"/>
    <property type="gene ID" value="LOC114398274"/>
</dbReference>
<dbReference type="Pfam" id="PF00035">
    <property type="entry name" value="dsrm"/>
    <property type="match status" value="1"/>
</dbReference>
<name>A0A445LTQ5_GLYSO</name>
<feature type="compositionally biased region" description="Basic residues" evidence="4">
    <location>
        <begin position="225"/>
        <end position="239"/>
    </location>
</feature>
<comment type="caution">
    <text evidence="6">The sequence shown here is derived from an EMBL/GenBank/DDBJ whole genome shotgun (WGS) entry which is preliminary data.</text>
</comment>
<evidence type="ECO:0000256" key="1">
    <source>
        <dbReference type="ARBA" id="ARBA00022737"/>
    </source>
</evidence>
<keyword evidence="2 3" id="KW-0694">RNA-binding</keyword>
<dbReference type="Proteomes" id="UP000289340">
    <property type="component" value="Chromosome 2"/>
</dbReference>
<evidence type="ECO:0000256" key="4">
    <source>
        <dbReference type="SAM" id="MobiDB-lite"/>
    </source>
</evidence>
<protein>
    <recommendedName>
        <fullName evidence="5">DRBM domain-containing protein</fullName>
    </recommendedName>
</protein>
<feature type="region of interest" description="Disordered" evidence="4">
    <location>
        <begin position="209"/>
        <end position="244"/>
    </location>
</feature>
<proteinExistence type="predicted"/>
<dbReference type="AlphaFoldDB" id="A0A445LTQ5"/>
<evidence type="ECO:0000313" key="7">
    <source>
        <dbReference type="Proteomes" id="UP000289340"/>
    </source>
</evidence>
<dbReference type="EMBL" id="QZWG01000002">
    <property type="protein sequence ID" value="RZC26586.1"/>
    <property type="molecule type" value="Genomic_DNA"/>
</dbReference>
<keyword evidence="1" id="KW-0677">Repeat</keyword>
<organism evidence="6 7">
    <name type="scientific">Glycine soja</name>
    <name type="common">Wild soybean</name>
    <dbReference type="NCBI Taxonomy" id="3848"/>
    <lineage>
        <taxon>Eukaryota</taxon>
        <taxon>Viridiplantae</taxon>
        <taxon>Streptophyta</taxon>
        <taxon>Embryophyta</taxon>
        <taxon>Tracheophyta</taxon>
        <taxon>Spermatophyta</taxon>
        <taxon>Magnoliopsida</taxon>
        <taxon>eudicotyledons</taxon>
        <taxon>Gunneridae</taxon>
        <taxon>Pentapetalae</taxon>
        <taxon>rosids</taxon>
        <taxon>fabids</taxon>
        <taxon>Fabales</taxon>
        <taxon>Fabaceae</taxon>
        <taxon>Papilionoideae</taxon>
        <taxon>50 kb inversion clade</taxon>
        <taxon>NPAAA clade</taxon>
        <taxon>indigoferoid/millettioid clade</taxon>
        <taxon>Phaseoleae</taxon>
        <taxon>Glycine</taxon>
        <taxon>Glycine subgen. Soja</taxon>
    </lineage>
</organism>
<dbReference type="PROSITE" id="PS50137">
    <property type="entry name" value="DS_RBD"/>
    <property type="match status" value="1"/>
</dbReference>
<dbReference type="SUPFAM" id="SSF54768">
    <property type="entry name" value="dsRNA-binding domain-like"/>
    <property type="match status" value="1"/>
</dbReference>
<dbReference type="GO" id="GO:0003723">
    <property type="term" value="F:RNA binding"/>
    <property type="evidence" value="ECO:0007669"/>
    <property type="project" value="UniProtKB-UniRule"/>
</dbReference>
<dbReference type="Gene3D" id="3.30.160.20">
    <property type="match status" value="1"/>
</dbReference>
<dbReference type="InterPro" id="IPR014720">
    <property type="entry name" value="dsRBD_dom"/>
</dbReference>
<evidence type="ECO:0000259" key="5">
    <source>
        <dbReference type="PROSITE" id="PS50137"/>
    </source>
</evidence>
<sequence>MVVGKKSAMPFCYLTTLVEDHLVSCCRGSWFSAGKISPFSKSIMNEYADKLHVQPTYDTVQEQLGGVLRVFKTSLVFNGTSYTGDPARTKKEAEQSATKAAILSIMGDSTSGTTLIEIIKSKSTFYDAIKGKGPPLLQPSAVLSTTNTGQISVTLGHRDTGVTASVLDNNNNNKNIEAKVEFPESSKMLSTCQELQMIKQESSLEANNVSLQPGSEHSIDNSSTSKKRKKNKKKSNNKKLRLETPPLPITAVSLNQVPPCTAVLINQVPPCSAVPMNQVPPFTAVPMSQVPP</sequence>
<accession>A0A445LTQ5</accession>
<dbReference type="SMART" id="SM00358">
    <property type="entry name" value="DSRM"/>
    <property type="match status" value="1"/>
</dbReference>
<gene>
    <name evidence="6" type="ORF">D0Y65_004975</name>
</gene>
<evidence type="ECO:0000256" key="2">
    <source>
        <dbReference type="ARBA" id="ARBA00022884"/>
    </source>
</evidence>
<feature type="domain" description="DRBM" evidence="5">
    <location>
        <begin position="39"/>
        <end position="107"/>
    </location>
</feature>